<evidence type="ECO:0000256" key="2">
    <source>
        <dbReference type="ARBA" id="ARBA00007118"/>
    </source>
</evidence>
<dbReference type="GO" id="GO:0016491">
    <property type="term" value="F:oxidoreductase activity"/>
    <property type="evidence" value="ECO:0007669"/>
    <property type="project" value="UniProtKB-KW"/>
</dbReference>
<comment type="similarity">
    <text evidence="2">Belongs to the nitroreductase family.</text>
</comment>
<comment type="cofactor">
    <cofactor evidence="1">
        <name>FMN</name>
        <dbReference type="ChEBI" id="CHEBI:58210"/>
    </cofactor>
</comment>
<keyword evidence="5" id="KW-0560">Oxidoreductase</keyword>
<evidence type="ECO:0000256" key="3">
    <source>
        <dbReference type="ARBA" id="ARBA00022630"/>
    </source>
</evidence>
<accession>A0AA41WX66</accession>
<keyword evidence="3" id="KW-0285">Flavoprotein</keyword>
<feature type="domain" description="Nitroreductase" evidence="6">
    <location>
        <begin position="22"/>
        <end position="214"/>
    </location>
</feature>
<reference evidence="8" key="1">
    <citation type="journal article" date="2023" name="Front. Microbiol.">
        <title>Ralstonia chuxiongensis sp. nov., Ralstonia mojiangensis sp. nov., and Ralstonia soli sp. nov., isolated from tobacco fields, are three novel species in the family Burkholderiaceae.</title>
        <authorList>
            <person name="Lu C.H."/>
            <person name="Zhang Y.Y."/>
            <person name="Jiang N."/>
            <person name="Chen W."/>
            <person name="Shao X."/>
            <person name="Zhao Z.M."/>
            <person name="Lu W.L."/>
            <person name="Hu X."/>
            <person name="Xi Y.X."/>
            <person name="Zou S.Y."/>
            <person name="Wei Q.J."/>
            <person name="Lin Z.L."/>
            <person name="Gong L."/>
            <person name="Gai X.T."/>
            <person name="Zhang L.Q."/>
            <person name="Li J.Y."/>
            <person name="Jin Y."/>
            <person name="Xia Z.Y."/>
        </authorList>
    </citation>
    <scope>NUCLEOTIDE SEQUENCE [LARGE SCALE GENOMIC DNA]</scope>
    <source>
        <strain evidence="8">21YRMH01-3</strain>
    </source>
</reference>
<dbReference type="Pfam" id="PF00881">
    <property type="entry name" value="Nitroreductase"/>
    <property type="match status" value="1"/>
</dbReference>
<dbReference type="SUPFAM" id="SSF55469">
    <property type="entry name" value="FMN-dependent nitroreductase-like"/>
    <property type="match status" value="1"/>
</dbReference>
<evidence type="ECO:0000256" key="1">
    <source>
        <dbReference type="ARBA" id="ARBA00001917"/>
    </source>
</evidence>
<comment type="caution">
    <text evidence="7">The sequence shown here is derived from an EMBL/GenBank/DDBJ whole genome shotgun (WGS) entry which is preliminary data.</text>
</comment>
<dbReference type="CDD" id="cd02136">
    <property type="entry name" value="PnbA_NfnB-like"/>
    <property type="match status" value="1"/>
</dbReference>
<keyword evidence="8" id="KW-1185">Reference proteome</keyword>
<keyword evidence="4" id="KW-0288">FMN</keyword>
<dbReference type="PANTHER" id="PTHR43673">
    <property type="entry name" value="NAD(P)H NITROREDUCTASE YDGI-RELATED"/>
    <property type="match status" value="1"/>
</dbReference>
<protein>
    <submittedName>
        <fullName evidence="7">Nitroreductase</fullName>
    </submittedName>
</protein>
<dbReference type="InterPro" id="IPR000415">
    <property type="entry name" value="Nitroreductase-like"/>
</dbReference>
<dbReference type="RefSeq" id="WP_253541105.1">
    <property type="nucleotide sequence ID" value="NZ_JAMYWC010000007.1"/>
</dbReference>
<dbReference type="Gene3D" id="3.40.109.10">
    <property type="entry name" value="NADH Oxidase"/>
    <property type="match status" value="1"/>
</dbReference>
<dbReference type="EMBL" id="JAMYWC010000007">
    <property type="protein sequence ID" value="MCP1174922.1"/>
    <property type="molecule type" value="Genomic_DNA"/>
</dbReference>
<evidence type="ECO:0000313" key="7">
    <source>
        <dbReference type="EMBL" id="MCP1174922.1"/>
    </source>
</evidence>
<evidence type="ECO:0000259" key="6">
    <source>
        <dbReference type="Pfam" id="PF00881"/>
    </source>
</evidence>
<name>A0AA41WX66_9RALS</name>
<dbReference type="Proteomes" id="UP001162793">
    <property type="component" value="Unassembled WGS sequence"/>
</dbReference>
<proteinExistence type="inferred from homology"/>
<evidence type="ECO:0000256" key="5">
    <source>
        <dbReference type="ARBA" id="ARBA00023002"/>
    </source>
</evidence>
<dbReference type="InterPro" id="IPR029479">
    <property type="entry name" value="Nitroreductase"/>
</dbReference>
<evidence type="ECO:0000256" key="4">
    <source>
        <dbReference type="ARBA" id="ARBA00022643"/>
    </source>
</evidence>
<evidence type="ECO:0000313" key="8">
    <source>
        <dbReference type="Proteomes" id="UP001162793"/>
    </source>
</evidence>
<dbReference type="PANTHER" id="PTHR43673:SF2">
    <property type="entry name" value="NITROREDUCTASE"/>
    <property type="match status" value="1"/>
</dbReference>
<sequence length="240" mass="27135">MERAGPPPDELSSIRSAVEWAIATRRSVRAYLPKPVPHATIKAILDVSRYAATGVNIQPWKVHVLMGDARDRVCAAIAKVDNDPALAEAHADEWDYYPEEWVSPYIDRRRDIGWKLYGLLGIEKGDKPRMHAQHGRNYQFFDAPVGLFFTIDRVMQRGSLLDYGMFLQNIMVVARTYGLSTCPQAAFMKYHKVIEQELGLPPEEMFLVGMSLGYADESRIENSLVSERAPSSTFTVYHAT</sequence>
<gene>
    <name evidence="7" type="ORF">NKG59_21375</name>
</gene>
<organism evidence="7 8">
    <name type="scientific">Ralstonia chuxiongensis</name>
    <dbReference type="NCBI Taxonomy" id="2957504"/>
    <lineage>
        <taxon>Bacteria</taxon>
        <taxon>Pseudomonadati</taxon>
        <taxon>Pseudomonadota</taxon>
        <taxon>Betaproteobacteria</taxon>
        <taxon>Burkholderiales</taxon>
        <taxon>Burkholderiaceae</taxon>
        <taxon>Ralstonia</taxon>
    </lineage>
</organism>
<dbReference type="AlphaFoldDB" id="A0AA41WX66"/>